<keyword evidence="2" id="KW-1185">Reference proteome</keyword>
<sequence>MAPAPNNEGLYKALYQEVAHNLGCKLSIQRYPKKRTHRLLKSGEADLYPSTGFDNDRAQYLFYIPNGLFRYEAYFGLAPDFINNLKSISEINQYGLTWVFEAGSTTSKIAKAFKVPNKPITKLTDSRAITMLKNGRLIFYRIIKEDYFKYLAAHNLEDLTSLKISTHKSCCKAKSQELYTGISRKSNIYQEEANALFNPGKPLSANNVPYKLSSSSLAYRLASEMRTMVASGRIDALYQQYIVAPGHTP</sequence>
<dbReference type="RefSeq" id="WP_344799726.1">
    <property type="nucleotide sequence ID" value="NZ_BAABBN010000012.1"/>
</dbReference>
<accession>A0ABP7N0M9</accession>
<name>A0ABP7N0M9_9GAMM</name>
<organism evidence="1 2">
    <name type="scientific">Litoribacillus peritrichatus</name>
    <dbReference type="NCBI Taxonomy" id="718191"/>
    <lineage>
        <taxon>Bacteria</taxon>
        <taxon>Pseudomonadati</taxon>
        <taxon>Pseudomonadota</taxon>
        <taxon>Gammaproteobacteria</taxon>
        <taxon>Oceanospirillales</taxon>
        <taxon>Oceanospirillaceae</taxon>
        <taxon>Litoribacillus</taxon>
    </lineage>
</organism>
<dbReference type="EMBL" id="BAABBN010000012">
    <property type="protein sequence ID" value="GAA3934102.1"/>
    <property type="molecule type" value="Genomic_DNA"/>
</dbReference>
<reference evidence="2" key="1">
    <citation type="journal article" date="2019" name="Int. J. Syst. Evol. Microbiol.">
        <title>The Global Catalogue of Microorganisms (GCM) 10K type strain sequencing project: providing services to taxonomists for standard genome sequencing and annotation.</title>
        <authorList>
            <consortium name="The Broad Institute Genomics Platform"/>
            <consortium name="The Broad Institute Genome Sequencing Center for Infectious Disease"/>
            <person name="Wu L."/>
            <person name="Ma J."/>
        </authorList>
    </citation>
    <scope>NUCLEOTIDE SEQUENCE [LARGE SCALE GENOMIC DNA]</scope>
    <source>
        <strain evidence="2">JCM 17551</strain>
    </source>
</reference>
<comment type="caution">
    <text evidence="1">The sequence shown here is derived from an EMBL/GenBank/DDBJ whole genome shotgun (WGS) entry which is preliminary data.</text>
</comment>
<protein>
    <recommendedName>
        <fullName evidence="3">Solute-binding protein family 3/N-terminal domain-containing protein</fullName>
    </recommendedName>
</protein>
<gene>
    <name evidence="1" type="ORF">GCM10022277_33370</name>
</gene>
<proteinExistence type="predicted"/>
<dbReference type="Proteomes" id="UP001501565">
    <property type="component" value="Unassembled WGS sequence"/>
</dbReference>
<dbReference type="SUPFAM" id="SSF53850">
    <property type="entry name" value="Periplasmic binding protein-like II"/>
    <property type="match status" value="1"/>
</dbReference>
<evidence type="ECO:0000313" key="1">
    <source>
        <dbReference type="EMBL" id="GAA3934102.1"/>
    </source>
</evidence>
<evidence type="ECO:0000313" key="2">
    <source>
        <dbReference type="Proteomes" id="UP001501565"/>
    </source>
</evidence>
<evidence type="ECO:0008006" key="3">
    <source>
        <dbReference type="Google" id="ProtNLM"/>
    </source>
</evidence>
<dbReference type="Gene3D" id="3.40.190.10">
    <property type="entry name" value="Periplasmic binding protein-like II"/>
    <property type="match status" value="2"/>
</dbReference>